<feature type="region of interest" description="Disordered" evidence="1">
    <location>
        <begin position="221"/>
        <end position="289"/>
    </location>
</feature>
<dbReference type="EMBL" id="JAAALK010000079">
    <property type="protein sequence ID" value="KAG8096785.1"/>
    <property type="molecule type" value="Genomic_DNA"/>
</dbReference>
<dbReference type="OrthoDB" id="696704at2759"/>
<dbReference type="Proteomes" id="UP000729402">
    <property type="component" value="Unassembled WGS sequence"/>
</dbReference>
<protein>
    <submittedName>
        <fullName evidence="2">Uncharacterized protein</fullName>
    </submittedName>
</protein>
<evidence type="ECO:0000313" key="3">
    <source>
        <dbReference type="Proteomes" id="UP000729402"/>
    </source>
</evidence>
<dbReference type="AlphaFoldDB" id="A0A8J5WS95"/>
<sequence>MAELRRLCRSYRRLAPTRSTCGLPLLWPPEPADALRFAPARSTDGPTPSALPLLAPPMALRPPPCPCSLRRRLDALPLPAPTPSTLPLLAPPTADALPLPAPMPSSVGDLCVHGSSKCMHDCVSGKRRLPPRDDSGNVDDKSLMNKGGEGFHRRGVGDSERKFGQNPRMGSSAGFSRTKVLGVPAVARSEVDVWKLAHLVGKPIEVDSASLSKLDLVRDAQKSFPPKPDGNRVAASKISNSDMEDPNEKKEENKENSKSSQDVHKSNEKDDNKHTDIKGKKQMDLQSDSKENLRGKVKWIFQDLLEMTGRRDVAGFPNFVKGWAQQWPGVGV</sequence>
<evidence type="ECO:0000313" key="2">
    <source>
        <dbReference type="EMBL" id="KAG8096785.1"/>
    </source>
</evidence>
<name>A0A8J5WS95_ZIZPA</name>
<reference evidence="2" key="2">
    <citation type="submission" date="2021-02" db="EMBL/GenBank/DDBJ databases">
        <authorList>
            <person name="Kimball J.A."/>
            <person name="Haas M.W."/>
            <person name="Macchietto M."/>
            <person name="Kono T."/>
            <person name="Duquette J."/>
            <person name="Shao M."/>
        </authorList>
    </citation>
    <scope>NUCLEOTIDE SEQUENCE</scope>
    <source>
        <tissue evidence="2">Fresh leaf tissue</tissue>
    </source>
</reference>
<organism evidence="2 3">
    <name type="scientific">Zizania palustris</name>
    <name type="common">Northern wild rice</name>
    <dbReference type="NCBI Taxonomy" id="103762"/>
    <lineage>
        <taxon>Eukaryota</taxon>
        <taxon>Viridiplantae</taxon>
        <taxon>Streptophyta</taxon>
        <taxon>Embryophyta</taxon>
        <taxon>Tracheophyta</taxon>
        <taxon>Spermatophyta</taxon>
        <taxon>Magnoliopsida</taxon>
        <taxon>Liliopsida</taxon>
        <taxon>Poales</taxon>
        <taxon>Poaceae</taxon>
        <taxon>BOP clade</taxon>
        <taxon>Oryzoideae</taxon>
        <taxon>Oryzeae</taxon>
        <taxon>Zizaniinae</taxon>
        <taxon>Zizania</taxon>
    </lineage>
</organism>
<feature type="compositionally biased region" description="Basic and acidic residues" evidence="1">
    <location>
        <begin position="127"/>
        <end position="163"/>
    </location>
</feature>
<accession>A0A8J5WS95</accession>
<proteinExistence type="predicted"/>
<keyword evidence="3" id="KW-1185">Reference proteome</keyword>
<gene>
    <name evidence="2" type="ORF">GUJ93_ZPchr0013g35524</name>
</gene>
<reference evidence="2" key="1">
    <citation type="journal article" date="2021" name="bioRxiv">
        <title>Whole Genome Assembly and Annotation of Northern Wild Rice, Zizania palustris L., Supports a Whole Genome Duplication in the Zizania Genus.</title>
        <authorList>
            <person name="Haas M."/>
            <person name="Kono T."/>
            <person name="Macchietto M."/>
            <person name="Millas R."/>
            <person name="McGilp L."/>
            <person name="Shao M."/>
            <person name="Duquette J."/>
            <person name="Hirsch C.N."/>
            <person name="Kimball J."/>
        </authorList>
    </citation>
    <scope>NUCLEOTIDE SEQUENCE</scope>
    <source>
        <tissue evidence="2">Fresh leaf tissue</tissue>
    </source>
</reference>
<feature type="compositionally biased region" description="Basic and acidic residues" evidence="1">
    <location>
        <begin position="246"/>
        <end position="289"/>
    </location>
</feature>
<comment type="caution">
    <text evidence="2">The sequence shown here is derived from an EMBL/GenBank/DDBJ whole genome shotgun (WGS) entry which is preliminary data.</text>
</comment>
<evidence type="ECO:0000256" key="1">
    <source>
        <dbReference type="SAM" id="MobiDB-lite"/>
    </source>
</evidence>
<feature type="region of interest" description="Disordered" evidence="1">
    <location>
        <begin position="127"/>
        <end position="175"/>
    </location>
</feature>